<reference evidence="2 3" key="1">
    <citation type="submission" date="2017-08" db="EMBL/GenBank/DDBJ databases">
        <title>Infants hospitalized years apart are colonized by the same room-sourced microbial strains.</title>
        <authorList>
            <person name="Brooks B."/>
            <person name="Olm M.R."/>
            <person name="Firek B.A."/>
            <person name="Baker R."/>
            <person name="Thomas B.C."/>
            <person name="Morowitz M.J."/>
            <person name="Banfield J.F."/>
        </authorList>
    </citation>
    <scope>NUCLEOTIDE SEQUENCE [LARGE SCALE GENOMIC DNA]</scope>
    <source>
        <strain evidence="2">S2_005_002_R2_29</strain>
    </source>
</reference>
<proteinExistence type="predicted"/>
<evidence type="ECO:0000313" key="2">
    <source>
        <dbReference type="EMBL" id="PZQ44620.1"/>
    </source>
</evidence>
<evidence type="ECO:0000313" key="3">
    <source>
        <dbReference type="Proteomes" id="UP000249417"/>
    </source>
</evidence>
<dbReference type="EMBL" id="QFQB01000084">
    <property type="protein sequence ID" value="PZQ44620.1"/>
    <property type="molecule type" value="Genomic_DNA"/>
</dbReference>
<accession>A0A2W5PZW3</accession>
<keyword evidence="1" id="KW-0732">Signal</keyword>
<protein>
    <recommendedName>
        <fullName evidence="4">Lipoprotein</fullName>
    </recommendedName>
</protein>
<sequence>MDMGKIWHEGTVSLMLRTLKTIFAAAVLTVAFSACTHAQNEQFPVLTKYFQFEYEQNPDGNPAYDVARSSMDDTYNGTEFDRRNKFPLNTNPLLELAEYDLNDDKVPEIIAAGTEINEDHNYICKLDIACPHYILEVRGKKIHRLGVIWTASLDRGDQVINGYWTLKAFNDARRPELFDTFAYDKTKDAYVLRGPSRNPKPEELVAPAKKQ</sequence>
<organism evidence="2 3">
    <name type="scientific">Micavibrio aeruginosavorus</name>
    <dbReference type="NCBI Taxonomy" id="349221"/>
    <lineage>
        <taxon>Bacteria</taxon>
        <taxon>Pseudomonadati</taxon>
        <taxon>Bdellovibrionota</taxon>
        <taxon>Bdellovibrionia</taxon>
        <taxon>Bdellovibrionales</taxon>
        <taxon>Pseudobdellovibrionaceae</taxon>
        <taxon>Micavibrio</taxon>
    </lineage>
</organism>
<dbReference type="AlphaFoldDB" id="A0A2W5PZW3"/>
<evidence type="ECO:0008006" key="4">
    <source>
        <dbReference type="Google" id="ProtNLM"/>
    </source>
</evidence>
<name>A0A2W5PZW3_9BACT</name>
<dbReference type="Proteomes" id="UP000249417">
    <property type="component" value="Unassembled WGS sequence"/>
</dbReference>
<feature type="signal peptide" evidence="1">
    <location>
        <begin position="1"/>
        <end position="38"/>
    </location>
</feature>
<evidence type="ECO:0000256" key="1">
    <source>
        <dbReference type="SAM" id="SignalP"/>
    </source>
</evidence>
<gene>
    <name evidence="2" type="ORF">DI551_09725</name>
</gene>
<dbReference type="PROSITE" id="PS51257">
    <property type="entry name" value="PROKAR_LIPOPROTEIN"/>
    <property type="match status" value="1"/>
</dbReference>
<comment type="caution">
    <text evidence="2">The sequence shown here is derived from an EMBL/GenBank/DDBJ whole genome shotgun (WGS) entry which is preliminary data.</text>
</comment>
<feature type="chain" id="PRO_5016100452" description="Lipoprotein" evidence="1">
    <location>
        <begin position="39"/>
        <end position="211"/>
    </location>
</feature>